<gene>
    <name evidence="4" type="ORF">SAMN05661109_00202</name>
</gene>
<name>A0A1H9P5C3_9CORY</name>
<keyword evidence="5" id="KW-1185">Reference proteome</keyword>
<dbReference type="Pfam" id="PF24837">
    <property type="entry name" value="AMIN-like"/>
    <property type="match status" value="1"/>
</dbReference>
<sequence length="204" mass="21540">MKHKTLALISLPLVAGVMLARCSSSDDSLATDPQTASTALKEAEEPTAAETTDPNGEVMLGAASTKPSSFMSPNLGELVIADVRVGEHNGFDRVVFEFTGTGTPGFHAGYTDQPLQQASGLPIEVAGNAAFEIMIHGTPMHLGDWDSPLIQTGPMDLQAGHIKGVTHGGVFEADTQYFVGLDTQRPYSVTLLENPTRVVVDFAS</sequence>
<protein>
    <recommendedName>
        <fullName evidence="3">AMIN-like domain-containing protein</fullName>
    </recommendedName>
</protein>
<evidence type="ECO:0000256" key="2">
    <source>
        <dbReference type="SAM" id="SignalP"/>
    </source>
</evidence>
<proteinExistence type="predicted"/>
<feature type="region of interest" description="Disordered" evidence="1">
    <location>
        <begin position="24"/>
        <end position="58"/>
    </location>
</feature>
<dbReference type="STRING" id="1121357.SAMN05661109_00202"/>
<evidence type="ECO:0000259" key="3">
    <source>
        <dbReference type="Pfam" id="PF24837"/>
    </source>
</evidence>
<reference evidence="5" key="1">
    <citation type="submission" date="2016-10" db="EMBL/GenBank/DDBJ databases">
        <authorList>
            <person name="Varghese N."/>
            <person name="Submissions S."/>
        </authorList>
    </citation>
    <scope>NUCLEOTIDE SEQUENCE [LARGE SCALE GENOMIC DNA]</scope>
    <source>
        <strain evidence="5">DSM 20524</strain>
    </source>
</reference>
<feature type="chain" id="PRO_5038966164" description="AMIN-like domain-containing protein" evidence="2">
    <location>
        <begin position="21"/>
        <end position="204"/>
    </location>
</feature>
<feature type="compositionally biased region" description="Polar residues" evidence="1">
    <location>
        <begin position="24"/>
        <end position="37"/>
    </location>
</feature>
<dbReference type="AlphaFoldDB" id="A0A1H9P5C3"/>
<dbReference type="Proteomes" id="UP000198929">
    <property type="component" value="Unassembled WGS sequence"/>
</dbReference>
<feature type="domain" description="AMIN-like" evidence="3">
    <location>
        <begin position="79"/>
        <end position="203"/>
    </location>
</feature>
<evidence type="ECO:0000313" key="5">
    <source>
        <dbReference type="Proteomes" id="UP000198929"/>
    </source>
</evidence>
<organism evidence="4 5">
    <name type="scientific">Corynebacterium cystitidis DSM 20524</name>
    <dbReference type="NCBI Taxonomy" id="1121357"/>
    <lineage>
        <taxon>Bacteria</taxon>
        <taxon>Bacillati</taxon>
        <taxon>Actinomycetota</taxon>
        <taxon>Actinomycetes</taxon>
        <taxon>Mycobacteriales</taxon>
        <taxon>Corynebacteriaceae</taxon>
        <taxon>Corynebacterium</taxon>
    </lineage>
</organism>
<keyword evidence="2" id="KW-0732">Signal</keyword>
<dbReference type="InterPro" id="IPR056303">
    <property type="entry name" value="AMIN-like"/>
</dbReference>
<accession>A0A1H9P5C3</accession>
<evidence type="ECO:0000313" key="4">
    <source>
        <dbReference type="EMBL" id="SER42763.1"/>
    </source>
</evidence>
<feature type="signal peptide" evidence="2">
    <location>
        <begin position="1"/>
        <end position="20"/>
    </location>
</feature>
<dbReference type="RefSeq" id="WP_092254890.1">
    <property type="nucleotide sequence ID" value="NZ_CP047199.1"/>
</dbReference>
<dbReference type="EMBL" id="FOGQ01000001">
    <property type="protein sequence ID" value="SER42763.1"/>
    <property type="molecule type" value="Genomic_DNA"/>
</dbReference>
<evidence type="ECO:0000256" key="1">
    <source>
        <dbReference type="SAM" id="MobiDB-lite"/>
    </source>
</evidence>